<protein>
    <submittedName>
        <fullName evidence="2">Uncharacterized protein</fullName>
    </submittedName>
</protein>
<evidence type="ECO:0000313" key="3">
    <source>
        <dbReference type="Proteomes" id="UP001362999"/>
    </source>
</evidence>
<feature type="region of interest" description="Disordered" evidence="1">
    <location>
        <begin position="88"/>
        <end position="119"/>
    </location>
</feature>
<name>A0AAW0BHE5_9AGAR</name>
<organism evidence="2 3">
    <name type="scientific">Favolaschia claudopus</name>
    <dbReference type="NCBI Taxonomy" id="2862362"/>
    <lineage>
        <taxon>Eukaryota</taxon>
        <taxon>Fungi</taxon>
        <taxon>Dikarya</taxon>
        <taxon>Basidiomycota</taxon>
        <taxon>Agaricomycotina</taxon>
        <taxon>Agaricomycetes</taxon>
        <taxon>Agaricomycetidae</taxon>
        <taxon>Agaricales</taxon>
        <taxon>Marasmiineae</taxon>
        <taxon>Mycenaceae</taxon>
        <taxon>Favolaschia</taxon>
    </lineage>
</organism>
<dbReference type="Proteomes" id="UP001362999">
    <property type="component" value="Unassembled WGS sequence"/>
</dbReference>
<accession>A0AAW0BHE5</accession>
<reference evidence="2 3" key="1">
    <citation type="journal article" date="2024" name="J Genomics">
        <title>Draft genome sequencing and assembly of Favolaschia claudopus CIRM-BRFM 2984 isolated from oak limbs.</title>
        <authorList>
            <person name="Navarro D."/>
            <person name="Drula E."/>
            <person name="Chaduli D."/>
            <person name="Cazenave R."/>
            <person name="Ahrendt S."/>
            <person name="Wang J."/>
            <person name="Lipzen A."/>
            <person name="Daum C."/>
            <person name="Barry K."/>
            <person name="Grigoriev I.V."/>
            <person name="Favel A."/>
            <person name="Rosso M.N."/>
            <person name="Martin F."/>
        </authorList>
    </citation>
    <scope>NUCLEOTIDE SEQUENCE [LARGE SCALE GENOMIC DNA]</scope>
    <source>
        <strain evidence="2 3">CIRM-BRFM 2984</strain>
    </source>
</reference>
<dbReference type="EMBL" id="JAWWNJ010000034">
    <property type="protein sequence ID" value="KAK7025200.1"/>
    <property type="molecule type" value="Genomic_DNA"/>
</dbReference>
<feature type="compositionally biased region" description="Polar residues" evidence="1">
    <location>
        <begin position="37"/>
        <end position="51"/>
    </location>
</feature>
<comment type="caution">
    <text evidence="2">The sequence shown here is derived from an EMBL/GenBank/DDBJ whole genome shotgun (WGS) entry which is preliminary data.</text>
</comment>
<gene>
    <name evidence="2" type="ORF">R3P38DRAFT_2953252</name>
</gene>
<evidence type="ECO:0000256" key="1">
    <source>
        <dbReference type="SAM" id="MobiDB-lite"/>
    </source>
</evidence>
<feature type="region of interest" description="Disordered" evidence="1">
    <location>
        <begin position="32"/>
        <end position="51"/>
    </location>
</feature>
<sequence>MSPSSSRSPHLSNDIEGDICALTNVLAQLSVPRRTLSPKSPSKSYSRNDNGSKMYQHIATLLVHDDETHADFSVAGAAMPRHFELVAVSQASSPEPASPRQGDSSCAADVSAQQSESTIRVDARLQPPLDAARPLAAVLETGSHRVGFAQHVSDVTQLLLGFAALDLSEDERDERQTKCLVFLLQRCIGKLSERFHNPRICFPQSTPWWKTLTLWKPNSERFPVREFSARYHITLIFNALTPGLLSWTDPTVLDSDLAVKCVTSLAVLLDVIGGKIAVCTQSTCVREDWDRLNTTLRMLYSLLYESEILRHIFHNSSLSGHIFRSVDGSYSGEKCNGPFLYHQLEDLVGWHRALFMLVSTKVVRAAIPVKFNVISIPSSSAKMTPIMDLAGEIYPSRHHQMLLQSHLACRGALSESSKPEIRVPHYTASLVAFMMASESQEAKGFSGSIVGDPRTVREIREGVSEVINARAKCCYTCEKLASLLAVDASSPTDSTLCDPYAGVPFRPWTPPVGIPLEVLTLLREDLMSCFKAHLELAILEDQIISSTKQAPMDEYDFVASHFSVSTMLDTMDDYFLDA</sequence>
<proteinExistence type="predicted"/>
<evidence type="ECO:0000313" key="2">
    <source>
        <dbReference type="EMBL" id="KAK7025200.1"/>
    </source>
</evidence>
<keyword evidence="3" id="KW-1185">Reference proteome</keyword>
<dbReference type="AlphaFoldDB" id="A0AAW0BHE5"/>